<evidence type="ECO:0000313" key="2">
    <source>
        <dbReference type="EMBL" id="SDM74604.1"/>
    </source>
</evidence>
<feature type="region of interest" description="Disordered" evidence="1">
    <location>
        <begin position="167"/>
        <end position="203"/>
    </location>
</feature>
<evidence type="ECO:0000313" key="3">
    <source>
        <dbReference type="Proteomes" id="UP000198510"/>
    </source>
</evidence>
<dbReference type="InterPro" id="IPR041289">
    <property type="entry name" value="Bact_RF_family3"/>
</dbReference>
<reference evidence="2 3" key="1">
    <citation type="submission" date="2016-10" db="EMBL/GenBank/DDBJ databases">
        <authorList>
            <person name="de Groot N.N."/>
        </authorList>
    </citation>
    <scope>NUCLEOTIDE SEQUENCE [LARGE SCALE GENOMIC DNA]</scope>
    <source>
        <strain evidence="2 3">DSM 25186</strain>
    </source>
</reference>
<dbReference type="Pfam" id="PF18845">
    <property type="entry name" value="baeRF_family3"/>
    <property type="match status" value="1"/>
</dbReference>
<sequence>MKDTITREDLDRLMAADHAPIISIYLPTHRSGHEVLEQQDQKQFKNLLKQARQTLEASGYDLTEEQTEAVFAPAEQLLDDDDFWRHREAGLALFLGQDLFVTHSLPVAVQERVVVDASGYIVPLASLLNRKAHYYILAVSQNKVRLFEATPYDIQPVPMDGDIPTSRAEAEQYEEPEESLQWRGGSTAQGGSARREGAMFHGQGGGKDTYKIDIERFFHDVCRPLETQLNRTQPLPLLFAGVEFEYAIFRNACHYDHLIKDRHIDGNPDDWSEKELHQKSLTVMEERFSQKRTKALEQIKEVGGTDQATENPYEIVQSALMGKVGTLFTANHKEVWGKIDPESFETTQADGPTPETHELINYAAIQTLTKGGDVFLVDTHEDGISLPANQQDSAMVALYRF</sequence>
<dbReference type="Proteomes" id="UP000198510">
    <property type="component" value="Unassembled WGS sequence"/>
</dbReference>
<dbReference type="RefSeq" id="WP_089688801.1">
    <property type="nucleotide sequence ID" value="NZ_FNFO01000023.1"/>
</dbReference>
<dbReference type="OrthoDB" id="4393931at2"/>
<dbReference type="EMBL" id="FNFO01000023">
    <property type="protein sequence ID" value="SDM74604.1"/>
    <property type="molecule type" value="Genomic_DNA"/>
</dbReference>
<evidence type="ECO:0000256" key="1">
    <source>
        <dbReference type="SAM" id="MobiDB-lite"/>
    </source>
</evidence>
<proteinExistence type="predicted"/>
<organism evidence="2 3">
    <name type="scientific">Catalinimonas alkaloidigena</name>
    <dbReference type="NCBI Taxonomy" id="1075417"/>
    <lineage>
        <taxon>Bacteria</taxon>
        <taxon>Pseudomonadati</taxon>
        <taxon>Bacteroidota</taxon>
        <taxon>Cytophagia</taxon>
        <taxon>Cytophagales</taxon>
        <taxon>Catalimonadaceae</taxon>
        <taxon>Catalinimonas</taxon>
    </lineage>
</organism>
<gene>
    <name evidence="2" type="ORF">SAMN05421823_1237</name>
</gene>
<dbReference type="AlphaFoldDB" id="A0A1G9VQT9"/>
<name>A0A1G9VQT9_9BACT</name>
<accession>A0A1G9VQT9</accession>
<dbReference type="STRING" id="1075417.SAMN05421823_1237"/>
<keyword evidence="3" id="KW-1185">Reference proteome</keyword>
<protein>
    <submittedName>
        <fullName evidence="2">Uncharacterized protein</fullName>
    </submittedName>
</protein>